<comment type="caution">
    <text evidence="1">The sequence shown here is derived from an EMBL/GenBank/DDBJ whole genome shotgun (WGS) entry which is preliminary data.</text>
</comment>
<dbReference type="Gene3D" id="1.10.1510.10">
    <property type="entry name" value="Uncharacterised protein YqeY/AIM41 PF09424, N-terminal domain"/>
    <property type="match status" value="1"/>
</dbReference>
<evidence type="ECO:0008006" key="3">
    <source>
        <dbReference type="Google" id="ProtNLM"/>
    </source>
</evidence>
<evidence type="ECO:0000313" key="2">
    <source>
        <dbReference type="Proteomes" id="UP000570514"/>
    </source>
</evidence>
<gene>
    <name evidence="1" type="ORF">FHS83_001278</name>
</gene>
<dbReference type="GO" id="GO:0016884">
    <property type="term" value="F:carbon-nitrogen ligase activity, with glutamine as amido-N-donor"/>
    <property type="evidence" value="ECO:0007669"/>
    <property type="project" value="InterPro"/>
</dbReference>
<reference evidence="1 2" key="1">
    <citation type="submission" date="2020-03" db="EMBL/GenBank/DDBJ databases">
        <title>Genomic Encyclopedia of Type Strains, Phase IV (KMG-IV): sequencing the most valuable type-strain genomes for metagenomic binning, comparative biology and taxonomic classification.</title>
        <authorList>
            <person name="Goeker M."/>
        </authorList>
    </citation>
    <scope>NUCLEOTIDE SEQUENCE [LARGE SCALE GENOMIC DNA]</scope>
    <source>
        <strain evidence="1 2">DSM 19867</strain>
    </source>
</reference>
<dbReference type="Gene3D" id="1.10.10.410">
    <property type="match status" value="1"/>
</dbReference>
<dbReference type="PANTHER" id="PTHR28055">
    <property type="entry name" value="ALTERED INHERITANCE OF MITOCHONDRIA PROTEIN 41, MITOCHONDRIAL"/>
    <property type="match status" value="1"/>
</dbReference>
<dbReference type="Proteomes" id="UP000570514">
    <property type="component" value="Unassembled WGS sequence"/>
</dbReference>
<keyword evidence="2" id="KW-1185">Reference proteome</keyword>
<accession>A0A846MY78</accession>
<dbReference type="InterPro" id="IPR023168">
    <property type="entry name" value="GatB_Yqey_C_2"/>
</dbReference>
<dbReference type="EMBL" id="JAASRM010000001">
    <property type="protein sequence ID" value="NIK87960.1"/>
    <property type="molecule type" value="Genomic_DNA"/>
</dbReference>
<dbReference type="InterPro" id="IPR042184">
    <property type="entry name" value="YqeY/Aim41_N"/>
</dbReference>
<dbReference type="SUPFAM" id="SSF89095">
    <property type="entry name" value="GatB/YqeY motif"/>
    <property type="match status" value="1"/>
</dbReference>
<protein>
    <recommendedName>
        <fullName evidence="3">Glutamyl-tRNA amidotransferase</fullName>
    </recommendedName>
</protein>
<dbReference type="RefSeq" id="WP_167081991.1">
    <property type="nucleotide sequence ID" value="NZ_BAAADC010000001.1"/>
</dbReference>
<proteinExistence type="predicted"/>
<sequence>MALRDQIMNSVKEAMKAHDQKRVATLRLVQAGIKDKDIASRTETSRDGISDDEILALFGKMIKSREDSIALYEQGNRPELAAAERAEIAIIREFMPRQLDEAETKAAIAAIIAETGATSLKDMGKVMGALKERYTGTMDFGKAGALIKPLLGGK</sequence>
<dbReference type="InterPro" id="IPR003789">
    <property type="entry name" value="Asn/Gln_tRNA_amidoTrase-B-like"/>
</dbReference>
<dbReference type="InterPro" id="IPR019004">
    <property type="entry name" value="YqeY/Aim41"/>
</dbReference>
<organism evidence="1 2">
    <name type="scientific">Rhizomicrobium palustre</name>
    <dbReference type="NCBI Taxonomy" id="189966"/>
    <lineage>
        <taxon>Bacteria</taxon>
        <taxon>Pseudomonadati</taxon>
        <taxon>Pseudomonadota</taxon>
        <taxon>Alphaproteobacteria</taxon>
        <taxon>Micropepsales</taxon>
        <taxon>Micropepsaceae</taxon>
        <taxon>Rhizomicrobium</taxon>
    </lineage>
</organism>
<evidence type="ECO:0000313" key="1">
    <source>
        <dbReference type="EMBL" id="NIK87960.1"/>
    </source>
</evidence>
<dbReference type="AlphaFoldDB" id="A0A846MY78"/>
<name>A0A846MY78_9PROT</name>
<dbReference type="PANTHER" id="PTHR28055:SF1">
    <property type="entry name" value="ALTERED INHERITANCE OF MITOCHONDRIA PROTEIN 41, MITOCHONDRIAL"/>
    <property type="match status" value="1"/>
</dbReference>
<dbReference type="Pfam" id="PF09424">
    <property type="entry name" value="YqeY"/>
    <property type="match status" value="1"/>
</dbReference>